<name>I4ISY5_MICAE</name>
<dbReference type="GO" id="GO:0032259">
    <property type="term" value="P:methylation"/>
    <property type="evidence" value="ECO:0007669"/>
    <property type="project" value="UniProtKB-KW"/>
</dbReference>
<dbReference type="GO" id="GO:0008168">
    <property type="term" value="F:methyltransferase activity"/>
    <property type="evidence" value="ECO:0007669"/>
    <property type="project" value="UniProtKB-KW"/>
</dbReference>
<dbReference type="RefSeq" id="WP_002802997.1">
    <property type="nucleotide sequence ID" value="NZ_HE974191.1"/>
</dbReference>
<comment type="caution">
    <text evidence="1">The sequence shown here is derived from an EMBL/GenBank/DDBJ whole genome shotgun (WGS) entry which is preliminary data.</text>
</comment>
<dbReference type="Gene3D" id="3.40.50.150">
    <property type="entry name" value="Vaccinia Virus protein VP39"/>
    <property type="match status" value="1"/>
</dbReference>
<dbReference type="AlphaFoldDB" id="I4ISY5"/>
<accession>I4ISY5</accession>
<sequence>MSNNKCPICQSGREKIFRAKLLQKYEVDYFFCQNCGFLQTEKPYWLEEAYQNAIASTDTGLVVRNITISKKLTCILYYLFEKNGKYLDIAGGYGLLTRLMRDVGFDFYWSDLYCQNIFANYFEASNTNNAFSAVTAFEVLEHLYDPVEFISKSLESTECKTLIFSTQLFDGLPPAPNDWWYYAHETGQHISFFQHKTLDFLAKQMSLNFYSTSNYGLHILTDQTINNRLFKILSGRLSKLLYEYISKRMKSKLFSDRDIILKQISTK</sequence>
<proteinExistence type="predicted"/>
<dbReference type="HOGENOM" id="CLU_082047_0_0_3"/>
<evidence type="ECO:0000313" key="2">
    <source>
        <dbReference type="Proteomes" id="UP000004047"/>
    </source>
</evidence>
<protein>
    <submittedName>
        <fullName evidence="1">Type 11 methyltransferase</fullName>
    </submittedName>
</protein>
<gene>
    <name evidence="1" type="ORF">MICAK_3260017</name>
</gene>
<dbReference type="EMBL" id="CAIQ01000253">
    <property type="protein sequence ID" value="CCI37409.1"/>
    <property type="molecule type" value="Genomic_DNA"/>
</dbReference>
<evidence type="ECO:0000313" key="1">
    <source>
        <dbReference type="EMBL" id="CCI37409.1"/>
    </source>
</evidence>
<organism evidence="1 2">
    <name type="scientific">Microcystis aeruginosa PCC 9701</name>
    <dbReference type="NCBI Taxonomy" id="721123"/>
    <lineage>
        <taxon>Bacteria</taxon>
        <taxon>Bacillati</taxon>
        <taxon>Cyanobacteriota</taxon>
        <taxon>Cyanophyceae</taxon>
        <taxon>Oscillatoriophycideae</taxon>
        <taxon>Chroococcales</taxon>
        <taxon>Microcystaceae</taxon>
        <taxon>Microcystis</taxon>
    </lineage>
</organism>
<dbReference type="InterPro" id="IPR029063">
    <property type="entry name" value="SAM-dependent_MTases_sf"/>
</dbReference>
<keyword evidence="1" id="KW-0808">Transferase</keyword>
<dbReference type="Proteomes" id="UP000004047">
    <property type="component" value="Unassembled WGS sequence"/>
</dbReference>
<reference evidence="1 2" key="1">
    <citation type="submission" date="2012-04" db="EMBL/GenBank/DDBJ databases">
        <authorList>
            <person name="Genoscope - CEA"/>
        </authorList>
    </citation>
    <scope>NUCLEOTIDE SEQUENCE [LARGE SCALE GENOMIC DNA]</scope>
    <source>
        <strain evidence="1 2">9701</strain>
    </source>
</reference>
<keyword evidence="1" id="KW-0489">Methyltransferase</keyword>
<dbReference type="Pfam" id="PF13489">
    <property type="entry name" value="Methyltransf_23"/>
    <property type="match status" value="1"/>
</dbReference>
<dbReference type="SUPFAM" id="SSF53335">
    <property type="entry name" value="S-adenosyl-L-methionine-dependent methyltransferases"/>
    <property type="match status" value="1"/>
</dbReference>